<evidence type="ECO:0000313" key="5">
    <source>
        <dbReference type="EMBL" id="MBN3320285.1"/>
    </source>
</evidence>
<dbReference type="GO" id="GO:0016477">
    <property type="term" value="P:cell migration"/>
    <property type="evidence" value="ECO:0007669"/>
    <property type="project" value="TreeGrafter"/>
</dbReference>
<evidence type="ECO:0000256" key="3">
    <source>
        <dbReference type="ARBA" id="ARBA00022490"/>
    </source>
</evidence>
<comment type="subcellular location">
    <subcellularLocation>
        <location evidence="1">Cytoplasm</location>
    </subcellularLocation>
</comment>
<proteinExistence type="inferred from homology"/>
<feature type="non-terminal residue" evidence="5">
    <location>
        <position position="1"/>
    </location>
</feature>
<feature type="compositionally biased region" description="Basic and acidic residues" evidence="4">
    <location>
        <begin position="931"/>
        <end position="958"/>
    </location>
</feature>
<dbReference type="GO" id="GO:0098609">
    <property type="term" value="P:cell-cell adhesion"/>
    <property type="evidence" value="ECO:0007669"/>
    <property type="project" value="TreeGrafter"/>
</dbReference>
<keyword evidence="3" id="KW-0963">Cytoplasm</keyword>
<accession>A0A8J7NV65</accession>
<dbReference type="InterPro" id="IPR036723">
    <property type="entry name" value="Alpha-catenin/vinculin-like_sf"/>
</dbReference>
<organism evidence="5 6">
    <name type="scientific">Atractosteus spatula</name>
    <name type="common">Alligator gar</name>
    <name type="synonym">Lepisosteus spatula</name>
    <dbReference type="NCBI Taxonomy" id="7917"/>
    <lineage>
        <taxon>Eukaryota</taxon>
        <taxon>Metazoa</taxon>
        <taxon>Chordata</taxon>
        <taxon>Craniata</taxon>
        <taxon>Vertebrata</taxon>
        <taxon>Euteleostomi</taxon>
        <taxon>Actinopterygii</taxon>
        <taxon>Neopterygii</taxon>
        <taxon>Holostei</taxon>
        <taxon>Semionotiformes</taxon>
        <taxon>Lepisosteidae</taxon>
        <taxon>Atractosteus</taxon>
    </lineage>
</organism>
<dbReference type="AlphaFoldDB" id="A0A8J7NV65"/>
<gene>
    <name evidence="5" type="primary">Ctnna1_0</name>
    <name evidence="5" type="ORF">GTO95_0016842</name>
</gene>
<dbReference type="PANTHER" id="PTHR18914">
    <property type="entry name" value="ALPHA CATENIN"/>
    <property type="match status" value="1"/>
</dbReference>
<dbReference type="GO" id="GO:0005912">
    <property type="term" value="C:adherens junction"/>
    <property type="evidence" value="ECO:0007669"/>
    <property type="project" value="TreeGrafter"/>
</dbReference>
<protein>
    <submittedName>
        <fullName evidence="5">CTNA1 protein</fullName>
    </submittedName>
</protein>
<evidence type="ECO:0000313" key="6">
    <source>
        <dbReference type="Proteomes" id="UP000736164"/>
    </source>
</evidence>
<sequence>MASLWESGASCTIRTRSVERVVAPIAAQVCRLIVGGGGGGRGEAPAPLEEAAGAVAAAMRRLAAVASRLAEESEDDILRKEMGTATDCVVASGQNLLLAAQKLNIQPTSPDHREELIISAQNVLLGTLKILLVEDDAAVREIVTAAHWLLDCLTELESALDIPSLLKSFRGFSEALLLLNNLAERRLEELRDPAQQRNLVRSLETLKKCISMLYTAMHTTIKHPQNEQARAAKKYVLDQADTSITELILLLQSNFSENTSASQGYYIEKLQGLLQLLSSSSCSSIRGSDFDSLLRDLVIYCMVVANTSRKERQLIVIKYCQRVLHHWSEISRQAKLLGNSPDSKQLQQDIEDNCVSMKNELQNLDNSILTAILYQSVDVFTAPNTLFEKLISVATESTNDSSELDHLQPPLTAFLAHADRVIQVAGFISACSTSTKNIMNIESSRTRLKQLKDSIVPSLLELGKTSLCSEALGKLQELYWLWAEEVDQLLGSLTDVINIKQLLDLCIQELMNDKRECEKAHTSQSASQFEEHSVRLIGLMNYVVITAKRHVDKSDNPVFRNGLLVLIKQVENSIISPISDFDCALRTAPQESIAMLYSKLKKAQANAKHLLEVVSALPVGSDRLEGPCILWSLSVQVLLNSLDKLLGSETLNNKGQCFDHTVTPQKRLVIFSENSLRIQEAARLSTFICKDNNINKKIVDLQKEVQVLTEAYLQSADGLSRIPLSNINLFAQSELLQRKLQIKMKMLCALIGMINKDYEETIKNILHLSILASTGNKDEKILAQRNFEREAEQLLQNIKVTSQNVQDCLNYIRDPRVRLNLKFINEHLSFETTDIISRAREVIETQNFHEIPSLEIRVKDWSAKANYLVTEIYKVNEIHQETKNLIRLHLQCRSLMEAHNVSAENSFAHNRQKKPEGNTVSSWQTKNPVNSDKEDIHRPPIQKREPEKDSNAPIREIRTSSTSVSLTDTALFLKKETDKWQDENNKVVQVTKEMAAQIYYMVQYLKKKGPIKAKDEFIASAKRIAASGQLISKFVQIIADHCLDRHCSTELTHTVEQILAISNQLNIISRLDFLPYKLMQMLFTQAVVA</sequence>
<evidence type="ECO:0000256" key="4">
    <source>
        <dbReference type="SAM" id="MobiDB-lite"/>
    </source>
</evidence>
<dbReference type="Pfam" id="PF01044">
    <property type="entry name" value="Vinculin"/>
    <property type="match status" value="2"/>
</dbReference>
<feature type="region of interest" description="Disordered" evidence="4">
    <location>
        <begin position="906"/>
        <end position="959"/>
    </location>
</feature>
<keyword evidence="6" id="KW-1185">Reference proteome</keyword>
<evidence type="ECO:0000256" key="1">
    <source>
        <dbReference type="ARBA" id="ARBA00004496"/>
    </source>
</evidence>
<dbReference type="SUPFAM" id="SSF47220">
    <property type="entry name" value="alpha-catenin/vinculin-like"/>
    <property type="match status" value="2"/>
</dbReference>
<dbReference type="GO" id="GO:0016342">
    <property type="term" value="C:catenin complex"/>
    <property type="evidence" value="ECO:0007669"/>
    <property type="project" value="TreeGrafter"/>
</dbReference>
<comment type="similarity">
    <text evidence="2">Belongs to the vinculin/alpha-catenin family.</text>
</comment>
<comment type="caution">
    <text evidence="5">The sequence shown here is derived from an EMBL/GenBank/DDBJ whole genome shotgun (WGS) entry which is preliminary data.</text>
</comment>
<dbReference type="InterPro" id="IPR006077">
    <property type="entry name" value="Vinculin/catenin"/>
</dbReference>
<dbReference type="GO" id="GO:0005737">
    <property type="term" value="C:cytoplasm"/>
    <property type="evidence" value="ECO:0007669"/>
    <property type="project" value="UniProtKB-SubCell"/>
</dbReference>
<dbReference type="Gene3D" id="1.20.120.230">
    <property type="entry name" value="Alpha-catenin/vinculin-like"/>
    <property type="match status" value="2"/>
</dbReference>
<dbReference type="Proteomes" id="UP000736164">
    <property type="component" value="Unassembled WGS sequence"/>
</dbReference>
<dbReference type="EMBL" id="JAAWVO010051054">
    <property type="protein sequence ID" value="MBN3320285.1"/>
    <property type="molecule type" value="Genomic_DNA"/>
</dbReference>
<dbReference type="Gene3D" id="1.20.120.810">
    <property type="entry name" value="Vinculin, Vh2 four-helix bundle"/>
    <property type="match status" value="2"/>
</dbReference>
<dbReference type="GO" id="GO:0051015">
    <property type="term" value="F:actin filament binding"/>
    <property type="evidence" value="ECO:0007669"/>
    <property type="project" value="InterPro"/>
</dbReference>
<name>A0A8J7NV65_ATRSP</name>
<evidence type="ECO:0000256" key="2">
    <source>
        <dbReference type="ARBA" id="ARBA00008376"/>
    </source>
</evidence>
<reference evidence="5" key="1">
    <citation type="journal article" date="2021" name="Cell">
        <title>Tracing the genetic footprints of vertebrate landing in non-teleost ray-finned fishes.</title>
        <authorList>
            <person name="Bi X."/>
            <person name="Wang K."/>
            <person name="Yang L."/>
            <person name="Pan H."/>
            <person name="Jiang H."/>
            <person name="Wei Q."/>
            <person name="Fang M."/>
            <person name="Yu H."/>
            <person name="Zhu C."/>
            <person name="Cai Y."/>
            <person name="He Y."/>
            <person name="Gan X."/>
            <person name="Zeng H."/>
            <person name="Yu D."/>
            <person name="Zhu Y."/>
            <person name="Jiang H."/>
            <person name="Qiu Q."/>
            <person name="Yang H."/>
            <person name="Zhang Y.E."/>
            <person name="Wang W."/>
            <person name="Zhu M."/>
            <person name="He S."/>
            <person name="Zhang G."/>
        </authorList>
    </citation>
    <scope>NUCLEOTIDE SEQUENCE</scope>
    <source>
        <strain evidence="5">Allg_001</strain>
    </source>
</reference>
<dbReference type="GO" id="GO:0008013">
    <property type="term" value="F:beta-catenin binding"/>
    <property type="evidence" value="ECO:0007669"/>
    <property type="project" value="TreeGrafter"/>
</dbReference>
<feature type="non-terminal residue" evidence="5">
    <location>
        <position position="1089"/>
    </location>
</feature>
<feature type="compositionally biased region" description="Polar residues" evidence="4">
    <location>
        <begin position="918"/>
        <end position="930"/>
    </location>
</feature>
<dbReference type="PANTHER" id="PTHR18914:SF30">
    <property type="entry name" value="VINCULIN_ALPHA-CATENIN FAMILY MEMBER 1"/>
    <property type="match status" value="1"/>
</dbReference>